<keyword evidence="1" id="KW-0378">Hydrolase</keyword>
<dbReference type="GeneID" id="91285835"/>
<evidence type="ECO:0000259" key="2">
    <source>
        <dbReference type="Pfam" id="PF00293"/>
    </source>
</evidence>
<dbReference type="Proteomes" id="UP000265765">
    <property type="component" value="Chromosome"/>
</dbReference>
<dbReference type="InterPro" id="IPR020084">
    <property type="entry name" value="NUDIX_hydrolase_CS"/>
</dbReference>
<dbReference type="AlphaFoldDB" id="A0AAI8PRZ8"/>
<dbReference type="EMBL" id="CP032427">
    <property type="protein sequence ID" value="AYC42725.1"/>
    <property type="molecule type" value="Genomic_DNA"/>
</dbReference>
<dbReference type="Pfam" id="PF00293">
    <property type="entry name" value="NUDIX"/>
    <property type="match status" value="1"/>
</dbReference>
<dbReference type="RefSeq" id="WP_120052995.1">
    <property type="nucleotide sequence ID" value="NZ_CP032427.1"/>
</dbReference>
<feature type="domain" description="Nudix hydrolase" evidence="2">
    <location>
        <begin position="9"/>
        <end position="104"/>
    </location>
</feature>
<accession>A0AAI8PRZ8</accession>
<dbReference type="InterPro" id="IPR015797">
    <property type="entry name" value="NUDIX_hydrolase-like_dom_sf"/>
</dbReference>
<proteinExistence type="predicted"/>
<dbReference type="PROSITE" id="PS00893">
    <property type="entry name" value="NUDIX_BOX"/>
    <property type="match status" value="1"/>
</dbReference>
<dbReference type="InterPro" id="IPR000086">
    <property type="entry name" value="NUDIX_hydrolase_dom"/>
</dbReference>
<protein>
    <recommendedName>
        <fullName evidence="2">Nudix hydrolase domain-containing protein</fullName>
    </recommendedName>
</protein>
<name>A0AAI8PRZ8_9ACTN</name>
<dbReference type="KEGG" id="sge:DWG14_07028"/>
<evidence type="ECO:0000256" key="1">
    <source>
        <dbReference type="ARBA" id="ARBA00022801"/>
    </source>
</evidence>
<sequence length="148" mass="16452">MREPTVRTRVAAYVLRRHAGRPPELLVFDHDADLPPGTHVPAGGVAPAEPLEVAVLREVAEECGLTCVRVLRPVAEERTPHPIRRFPRHTTFFELEVDGDANVPDAWDHRVTGAGRDHGMTFHCRFEPLPLSFPLADGQDAWLGRLDG</sequence>
<dbReference type="SUPFAM" id="SSF55811">
    <property type="entry name" value="Nudix"/>
    <property type="match status" value="1"/>
</dbReference>
<dbReference type="Gene3D" id="3.90.79.10">
    <property type="entry name" value="Nucleoside Triphosphate Pyrophosphohydrolase"/>
    <property type="match status" value="1"/>
</dbReference>
<organism evidence="3 4">
    <name type="scientific">Streptomyces griseorubiginosus</name>
    <dbReference type="NCBI Taxonomy" id="67304"/>
    <lineage>
        <taxon>Bacteria</taxon>
        <taxon>Bacillati</taxon>
        <taxon>Actinomycetota</taxon>
        <taxon>Actinomycetes</taxon>
        <taxon>Kitasatosporales</taxon>
        <taxon>Streptomycetaceae</taxon>
        <taxon>Streptomyces</taxon>
    </lineage>
</organism>
<gene>
    <name evidence="3" type="ORF">DWG14_07028</name>
</gene>
<reference evidence="3 4" key="1">
    <citation type="submission" date="2018-09" db="EMBL/GenBank/DDBJ databases">
        <title>Production of Trimethoprim by Streptomyces sp. 3E-1.</title>
        <authorList>
            <person name="Kang H.J."/>
            <person name="Kim S.B."/>
        </authorList>
    </citation>
    <scope>NUCLEOTIDE SEQUENCE [LARGE SCALE GENOMIC DNA]</scope>
    <source>
        <strain evidence="3 4">3E-1</strain>
    </source>
</reference>
<dbReference type="GO" id="GO:0016787">
    <property type="term" value="F:hydrolase activity"/>
    <property type="evidence" value="ECO:0007669"/>
    <property type="project" value="UniProtKB-KW"/>
</dbReference>
<evidence type="ECO:0000313" key="4">
    <source>
        <dbReference type="Proteomes" id="UP000265765"/>
    </source>
</evidence>
<evidence type="ECO:0000313" key="3">
    <source>
        <dbReference type="EMBL" id="AYC42725.1"/>
    </source>
</evidence>